<dbReference type="EMBL" id="FOWD01000015">
    <property type="protein sequence ID" value="SFO26282.1"/>
    <property type="molecule type" value="Genomic_DNA"/>
</dbReference>
<evidence type="ECO:0008006" key="3">
    <source>
        <dbReference type="Google" id="ProtNLM"/>
    </source>
</evidence>
<dbReference type="SUPFAM" id="SSF51735">
    <property type="entry name" value="NAD(P)-binding Rossmann-fold domains"/>
    <property type="match status" value="1"/>
</dbReference>
<sequence>MLVENSTNCKDHLQGKVILLTGAGGGIGFEAAKAFAI</sequence>
<dbReference type="STRING" id="1527.SAMN04489757_11578"/>
<dbReference type="Proteomes" id="UP000198806">
    <property type="component" value="Unassembled WGS sequence"/>
</dbReference>
<dbReference type="InterPro" id="IPR036291">
    <property type="entry name" value="NAD(P)-bd_dom_sf"/>
</dbReference>
<name>A0A1I5FRB0_9FIRM</name>
<accession>A0A1I5FRB0</accession>
<gene>
    <name evidence="1" type="ORF">SAMN04489757_11578</name>
</gene>
<dbReference type="AlphaFoldDB" id="A0A1I5FRB0"/>
<protein>
    <recommendedName>
        <fullName evidence="3">Short chain dehydrogenase</fullName>
    </recommendedName>
</protein>
<keyword evidence="2" id="KW-1185">Reference proteome</keyword>
<organism evidence="1 2">
    <name type="scientific">Anaerocolumna aminovalerica</name>
    <dbReference type="NCBI Taxonomy" id="1527"/>
    <lineage>
        <taxon>Bacteria</taxon>
        <taxon>Bacillati</taxon>
        <taxon>Bacillota</taxon>
        <taxon>Clostridia</taxon>
        <taxon>Lachnospirales</taxon>
        <taxon>Lachnospiraceae</taxon>
        <taxon>Anaerocolumna</taxon>
    </lineage>
</organism>
<reference evidence="1 2" key="1">
    <citation type="submission" date="2016-10" db="EMBL/GenBank/DDBJ databases">
        <authorList>
            <person name="de Groot N.N."/>
        </authorList>
    </citation>
    <scope>NUCLEOTIDE SEQUENCE [LARGE SCALE GENOMIC DNA]</scope>
    <source>
        <strain evidence="1 2">DSM 1283</strain>
    </source>
</reference>
<evidence type="ECO:0000313" key="2">
    <source>
        <dbReference type="Proteomes" id="UP000198806"/>
    </source>
</evidence>
<proteinExistence type="predicted"/>
<dbReference type="Gene3D" id="3.40.50.720">
    <property type="entry name" value="NAD(P)-binding Rossmann-like Domain"/>
    <property type="match status" value="1"/>
</dbReference>
<evidence type="ECO:0000313" key="1">
    <source>
        <dbReference type="EMBL" id="SFO26282.1"/>
    </source>
</evidence>